<dbReference type="Proteomes" id="UP001203761">
    <property type="component" value="Unassembled WGS sequence"/>
</dbReference>
<comment type="caution">
    <text evidence="2">The sequence shown here is derived from an EMBL/GenBank/DDBJ whole genome shotgun (WGS) entry which is preliminary data.</text>
</comment>
<sequence length="348" mass="37330">MAEPVHQTAPGALRISFLAGIENDPYSMHRGLDLFTAADLFGYDAGYVRVRHLQPTISSPLTFLAAASQRTERIELGTGVIPLWFEKPARLAEDLATLDVLSNGRVRAGLSSGYSAKVAPYLGAYGASKESPRDRVDRILAELLRFVDGEIVANADHHVEDIEAGTALRIQPQSPGLRSRLAYGAASVERARWVGERGLGLQLATLAPDDGTGRTFEELQLEALRAYREASRDAGFGDGTVAVSRQAIPVASERELEMFQTLIPRERGAAAGVISEHRAKEIGGGSAVFSRVVLDSPDVVSEVLSADAVLREADELMLVLPFAGGPAEHQRVLELFAEEVVPALAPAS</sequence>
<evidence type="ECO:0000259" key="1">
    <source>
        <dbReference type="Pfam" id="PF00296"/>
    </source>
</evidence>
<dbReference type="EMBL" id="JAKNCJ010000004">
    <property type="protein sequence ID" value="MCL6423635.1"/>
    <property type="molecule type" value="Genomic_DNA"/>
</dbReference>
<dbReference type="PANTHER" id="PTHR30137">
    <property type="entry name" value="LUCIFERASE-LIKE MONOOXYGENASE"/>
    <property type="match status" value="1"/>
</dbReference>
<protein>
    <submittedName>
        <fullName evidence="2">LLM class flavin-dependent oxidoreductase</fullName>
    </submittedName>
</protein>
<reference evidence="2" key="1">
    <citation type="submission" date="2022-02" db="EMBL/GenBank/DDBJ databases">
        <authorList>
            <person name="Lee M."/>
            <person name="Kim S.-J."/>
            <person name="Jung M.-Y."/>
        </authorList>
    </citation>
    <scope>NUCLEOTIDE SEQUENCE</scope>
    <source>
        <strain evidence="2">JHP9</strain>
    </source>
</reference>
<accession>A0ABT0R1I8</accession>
<keyword evidence="3" id="KW-1185">Reference proteome</keyword>
<dbReference type="SUPFAM" id="SSF51679">
    <property type="entry name" value="Bacterial luciferase-like"/>
    <property type="match status" value="1"/>
</dbReference>
<gene>
    <name evidence="2" type="ORF">Bequi_09590</name>
</gene>
<dbReference type="Pfam" id="PF00296">
    <property type="entry name" value="Bac_luciferase"/>
    <property type="match status" value="1"/>
</dbReference>
<name>A0ABT0R1I8_9MICO</name>
<evidence type="ECO:0000313" key="2">
    <source>
        <dbReference type="EMBL" id="MCL6423635.1"/>
    </source>
</evidence>
<dbReference type="RefSeq" id="WP_249737710.1">
    <property type="nucleotide sequence ID" value="NZ_JAKNCJ010000004.1"/>
</dbReference>
<dbReference type="PANTHER" id="PTHR30137:SF15">
    <property type="entry name" value="BLL6902 PROTEIN"/>
    <property type="match status" value="1"/>
</dbReference>
<dbReference type="InterPro" id="IPR050766">
    <property type="entry name" value="Bact_Lucif_Oxidored"/>
</dbReference>
<dbReference type="Gene3D" id="3.20.20.30">
    <property type="entry name" value="Luciferase-like domain"/>
    <property type="match status" value="1"/>
</dbReference>
<proteinExistence type="predicted"/>
<dbReference type="InterPro" id="IPR036661">
    <property type="entry name" value="Luciferase-like_sf"/>
</dbReference>
<feature type="domain" description="Luciferase-like" evidence="1">
    <location>
        <begin position="27"/>
        <end position="248"/>
    </location>
</feature>
<dbReference type="InterPro" id="IPR011251">
    <property type="entry name" value="Luciferase-like_dom"/>
</dbReference>
<organism evidence="2 3">
    <name type="scientific">Brachybacterium equifaecis</name>
    <dbReference type="NCBI Taxonomy" id="2910770"/>
    <lineage>
        <taxon>Bacteria</taxon>
        <taxon>Bacillati</taxon>
        <taxon>Actinomycetota</taxon>
        <taxon>Actinomycetes</taxon>
        <taxon>Micrococcales</taxon>
        <taxon>Dermabacteraceae</taxon>
        <taxon>Brachybacterium</taxon>
    </lineage>
</organism>
<evidence type="ECO:0000313" key="3">
    <source>
        <dbReference type="Proteomes" id="UP001203761"/>
    </source>
</evidence>